<dbReference type="Proteomes" id="UP000588068">
    <property type="component" value="Unassembled WGS sequence"/>
</dbReference>
<feature type="region of interest" description="Disordered" evidence="1">
    <location>
        <begin position="243"/>
        <end position="284"/>
    </location>
</feature>
<comment type="caution">
    <text evidence="2">The sequence shown here is derived from an EMBL/GenBank/DDBJ whole genome shotgun (WGS) entry which is preliminary data.</text>
</comment>
<evidence type="ECO:0000313" key="3">
    <source>
        <dbReference type="Proteomes" id="UP000588068"/>
    </source>
</evidence>
<protein>
    <submittedName>
        <fullName evidence="2">Uncharacterized protein</fullName>
    </submittedName>
</protein>
<dbReference type="EMBL" id="JACHHZ010000003">
    <property type="protein sequence ID" value="MBB6093626.1"/>
    <property type="molecule type" value="Genomic_DNA"/>
</dbReference>
<dbReference type="RefSeq" id="WP_184332210.1">
    <property type="nucleotide sequence ID" value="NZ_JACHHZ010000003.1"/>
</dbReference>
<proteinExistence type="predicted"/>
<accession>A0A841HL83</accession>
<gene>
    <name evidence="2" type="ORF">HNQ60_002507</name>
</gene>
<keyword evidence="3" id="KW-1185">Reference proteome</keyword>
<name>A0A841HL83_9GAMM</name>
<evidence type="ECO:0000313" key="2">
    <source>
        <dbReference type="EMBL" id="MBB6093626.1"/>
    </source>
</evidence>
<evidence type="ECO:0000256" key="1">
    <source>
        <dbReference type="SAM" id="MobiDB-lite"/>
    </source>
</evidence>
<organism evidence="2 3">
    <name type="scientific">Povalibacter uvarum</name>
    <dbReference type="NCBI Taxonomy" id="732238"/>
    <lineage>
        <taxon>Bacteria</taxon>
        <taxon>Pseudomonadati</taxon>
        <taxon>Pseudomonadota</taxon>
        <taxon>Gammaproteobacteria</taxon>
        <taxon>Steroidobacterales</taxon>
        <taxon>Steroidobacteraceae</taxon>
        <taxon>Povalibacter</taxon>
    </lineage>
</organism>
<reference evidence="2 3" key="1">
    <citation type="submission" date="2020-08" db="EMBL/GenBank/DDBJ databases">
        <title>Genomic Encyclopedia of Type Strains, Phase IV (KMG-IV): sequencing the most valuable type-strain genomes for metagenomic binning, comparative biology and taxonomic classification.</title>
        <authorList>
            <person name="Goeker M."/>
        </authorList>
    </citation>
    <scope>NUCLEOTIDE SEQUENCE [LARGE SCALE GENOMIC DNA]</scope>
    <source>
        <strain evidence="2 3">DSM 26723</strain>
    </source>
</reference>
<sequence length="284" mass="31307">MNANSKSSGIHRHAATVVAVLIAAAAGATEPEAVETVKEEPMPAVWKWREADFFYRSNVAMYSCDAMKARVISILRAVGGRDDMQVRVDNCDPFMAPPDPLTNTWRNVPSSSSHLNNQRNREQMVHVRVKVLMPVEMTPDIMEEMQRDKSRRDLISRVTGDPAASQNDPIMFHARRESVTLSRKTIGLDAIECELVDQMASSILPKLDVRVVRRNISCSRDGTSRIPPQLTVEALMGVTYGATELPKIEDDPAPAAPESTETEPPAEPQADPKPSGLRPVSALQ</sequence>
<dbReference type="AlphaFoldDB" id="A0A841HL83"/>